<evidence type="ECO:0000259" key="11">
    <source>
        <dbReference type="PROSITE" id="PS51456"/>
    </source>
</evidence>
<evidence type="ECO:0008006" key="15">
    <source>
        <dbReference type="Google" id="ProtNLM"/>
    </source>
</evidence>
<dbReference type="InterPro" id="IPR036961">
    <property type="entry name" value="Kinesin_motor_dom_sf"/>
</dbReference>
<sequence length="1952" mass="225250">MVSWDPNAAGAAAVYLRLDATEMVKITSAPFAGKKAVWVPCKKTVYQKGEIIGDSDKKGCKKVSLEKGGEEVNVKEENIQEQNPPKFRLMEDMANMTYLNEASVLCNLRERYERFMIYTYSGLFCVTINPYKMLPVYETYVVACYKGKRRSEMPPHIFSIADNAYNDMLRNRENQSMLITGESGAGKTVNTKRVIQYFATVAALGDSNKMDESNKSSKGTLEDQIIQANPAMEAFGNAKTIRNDNSSRFGKFIRIHFGNTGKLASGDIETYLLEKSRVIFQQGGERGFHIFYQICSGVKPEVQEMLLVTTDPYDYRYCSQGEVTVAGMSDPDEFIATDTAFDVLGFNQDEKNGIYKIMGSIMHMGNMKFKQKPREEQAEADGTEEADKVAYLLGINSAEFVKSLLQPRVRVGNDYVTKGQTVEQVYYSCGALGKAVYDRLFAWLVKRINETLSTKLPRSFFIGVLDIAGFEIFDLNSFEQLCINFTNEKLQQFFNHHMFILEQEEYKREGIDWVFIDFGLDLQACIELIEKPLGIMSILEEECMFPKATDMTFKEKLYMNHLGKSNNFIKPRPQIKRKFEAHFELIHYAGIVGYNITGWLNKNKDPLNNSVVNLYKKSTMKVLATVWESYTSAEDAASSGGGGKKGRRSKGGSFQTVSSLHRESLNRLMTNLRSTQPHFVRCIIPNEQKKPGHLDSALTLHQLRCNGVLEGIRICRKGFPSRILYAEFKQRYRILNPASIPDGQFVDSKKATEKLMATLDLDSAQYRFGNTKIFFKAGMLGTLEDMRDERLSIIFKRIQARTRGKQMRVEFQRMLERKQACALIQANVRAYLAVRNWEWMRLMFKIKPLLKTAETQKEMEAIEKEMDDIKEALEKEKKRRQELEEAQVALIQDKNDLVLQLSAEQEVLQDAEDRCDQLIKSKVEMEGKIKDLEERLEDEEEANNDMLSKKRKLEDECSELKKDIDDLELTLARVEKEKHATENKMKNLTEELQNTEETLDKANKEKKALQEAHQQTLDDLQTEEDKVNSLTKQKSKLEQQVDDLEASLEHEKKIRMDLERVKRKQEGDMRLAQETIMDLENDRQRLEERLKKKDFEFNQLNTKMEDSQALISQLQRKIKELQARIEELEEELDAERSVRAKVEKQRTEMSRELEELSERLDESGGATAAQIELSKRREVEFSKLRRELEETNFAHEATVSTMRKKHADTLAELSEQVDNLQRVKQKLEKEKSEMKMEIDDLASNVETVTKNKLSFEKMSRNLEDQLSEAKTKNDQMQRELNEINAKFARLSSEKGELSRFLEEKESLMNQYSRTRNSLQQQLEELKRQLEEETKAKSALAHAVQGSRHDNDLLREQYEEEQEAKAELQRALSKANAEVAQWRTKYETDAIQRTEELEEAKKKLASRLQEAEEAVEAAQAKAASLEKTKMRLQGELEDVVIDLEKSNAAAAALDKRQRNFDKILSEHKEKQEELQVDLEQSQKESRSISTELFKMKNAYEEALDALETIKRENKNLQEEISDITDQLGEGGKSIHELEKSKRALEHERTELQAALEEAEGAVENEESKVLRLQIDLAQTKQDFERRLHEKDEEVDNARRTGQRAIESMQATLDAEGKARSEAVRVKKKMESDINDLEMQLAHANRHAQDAIRQLKEGHASNKDIQIQLDEITRRNEDLEEQQSVVERRANLLMAELEEMRSSLEQAERGRKMAEGELMEVSERANLLHTQNTALINQKRKLEGELQNMQGEMEESIQEQRNAEDKAKKAIIDAAMMAEELKKEQDQSSHLERMKKNMEQTVKDLQMRLDEAEQVALKGGRKQVQKLETRVRELENEIDSEQRRNVELTKQTRKGERRIKEVTYQAEEDKKNLTRMQDLVEKLQIKVKTYKRQCEETEEQANLNLAKYRKLQHELDDAEERAEVAEAALNKLRAKARDGTSYASYGKGFSDPSI</sequence>
<evidence type="ECO:0000256" key="2">
    <source>
        <dbReference type="ARBA" id="ARBA00022741"/>
    </source>
</evidence>
<keyword evidence="6 8" id="KW-0505">Motor protein</keyword>
<evidence type="ECO:0000313" key="13">
    <source>
        <dbReference type="EMBL" id="CAK8697117.1"/>
    </source>
</evidence>
<dbReference type="Pfam" id="PF01576">
    <property type="entry name" value="Myosin_tail_1"/>
    <property type="match status" value="1"/>
</dbReference>
<dbReference type="Gene3D" id="1.20.120.720">
    <property type="entry name" value="Myosin VI head, motor domain, U50 subdomain"/>
    <property type="match status" value="1"/>
</dbReference>
<evidence type="ECO:0000256" key="10">
    <source>
        <dbReference type="SAM" id="MobiDB-lite"/>
    </source>
</evidence>
<dbReference type="InterPro" id="IPR027417">
    <property type="entry name" value="P-loop_NTPase"/>
</dbReference>
<feature type="region of interest" description="Disordered" evidence="10">
    <location>
        <begin position="634"/>
        <end position="656"/>
    </location>
</feature>
<evidence type="ECO:0000256" key="9">
    <source>
        <dbReference type="SAM" id="Coils"/>
    </source>
</evidence>
<dbReference type="Gene3D" id="6.10.250.2420">
    <property type="match status" value="1"/>
</dbReference>
<dbReference type="Gene3D" id="3.40.850.10">
    <property type="entry name" value="Kinesin motor domain"/>
    <property type="match status" value="1"/>
</dbReference>
<evidence type="ECO:0000256" key="4">
    <source>
        <dbReference type="ARBA" id="ARBA00023054"/>
    </source>
</evidence>
<evidence type="ECO:0000256" key="3">
    <source>
        <dbReference type="ARBA" id="ARBA00022840"/>
    </source>
</evidence>
<feature type="region of interest" description="Disordered" evidence="10">
    <location>
        <begin position="997"/>
        <end position="1024"/>
    </location>
</feature>
<keyword evidence="14" id="KW-1185">Reference proteome</keyword>
<proteinExistence type="inferred from homology"/>
<dbReference type="Gene3D" id="2.30.30.360">
    <property type="entry name" value="Myosin S1 fragment, N-terminal"/>
    <property type="match status" value="1"/>
</dbReference>
<dbReference type="Pfam" id="PF00063">
    <property type="entry name" value="Myosin_head"/>
    <property type="match status" value="1"/>
</dbReference>
<dbReference type="Gene3D" id="1.10.10.820">
    <property type="match status" value="1"/>
</dbReference>
<evidence type="ECO:0000256" key="7">
    <source>
        <dbReference type="ARBA" id="ARBA00023203"/>
    </source>
</evidence>
<keyword evidence="4 9" id="KW-0175">Coiled coil</keyword>
<keyword evidence="3 8" id="KW-0067">ATP-binding</keyword>
<dbReference type="PANTHER" id="PTHR45615">
    <property type="entry name" value="MYOSIN HEAVY CHAIN, NON-MUSCLE"/>
    <property type="match status" value="1"/>
</dbReference>
<keyword evidence="7 8" id="KW-0009">Actin-binding</keyword>
<comment type="similarity">
    <text evidence="1 8">Belongs to the TRAFAC class myosin-kinesin ATPase superfamily. Myosin family.</text>
</comment>
<accession>A0ABP0GZD8</accession>
<organism evidence="13 14">
    <name type="scientific">Clavelina lepadiformis</name>
    <name type="common">Light-bulb sea squirt</name>
    <name type="synonym">Ascidia lepadiformis</name>
    <dbReference type="NCBI Taxonomy" id="159417"/>
    <lineage>
        <taxon>Eukaryota</taxon>
        <taxon>Metazoa</taxon>
        <taxon>Chordata</taxon>
        <taxon>Tunicata</taxon>
        <taxon>Ascidiacea</taxon>
        <taxon>Aplousobranchia</taxon>
        <taxon>Clavelinidae</taxon>
        <taxon>Clavelina</taxon>
    </lineage>
</organism>
<evidence type="ECO:0000256" key="1">
    <source>
        <dbReference type="ARBA" id="ARBA00008314"/>
    </source>
</evidence>
<evidence type="ECO:0000259" key="12">
    <source>
        <dbReference type="PROSITE" id="PS51844"/>
    </source>
</evidence>
<dbReference type="InterPro" id="IPR004009">
    <property type="entry name" value="SH3_Myosin"/>
</dbReference>
<comment type="caution">
    <text evidence="13">The sequence shown here is derived from an EMBL/GenBank/DDBJ whole genome shotgun (WGS) entry which is preliminary data.</text>
</comment>
<gene>
    <name evidence="13" type="ORF">CVLEPA_LOCUS30396</name>
</gene>
<feature type="binding site" evidence="8">
    <location>
        <begin position="181"/>
        <end position="188"/>
    </location>
    <ligand>
        <name>ATP</name>
        <dbReference type="ChEBI" id="CHEBI:30616"/>
    </ligand>
</feature>
<dbReference type="EMBL" id="CAWYQH010000163">
    <property type="protein sequence ID" value="CAK8697117.1"/>
    <property type="molecule type" value="Genomic_DNA"/>
</dbReference>
<dbReference type="PANTHER" id="PTHR45615:SF27">
    <property type="entry name" value="MYOSIN HEAVY CHAIN, MUSCLE"/>
    <property type="match status" value="1"/>
</dbReference>
<dbReference type="SUPFAM" id="SSF90257">
    <property type="entry name" value="Myosin rod fragments"/>
    <property type="match status" value="6"/>
</dbReference>
<feature type="coiled-coil region" evidence="9">
    <location>
        <begin position="1463"/>
        <end position="1933"/>
    </location>
</feature>
<dbReference type="InterPro" id="IPR001609">
    <property type="entry name" value="Myosin_head_motor_dom-like"/>
</dbReference>
<evidence type="ECO:0000256" key="6">
    <source>
        <dbReference type="ARBA" id="ARBA00023175"/>
    </source>
</evidence>
<evidence type="ECO:0000256" key="8">
    <source>
        <dbReference type="PROSITE-ProRule" id="PRU00782"/>
    </source>
</evidence>
<dbReference type="InterPro" id="IPR014751">
    <property type="entry name" value="XRCC4-like_C"/>
</dbReference>
<evidence type="ECO:0000256" key="5">
    <source>
        <dbReference type="ARBA" id="ARBA00023123"/>
    </source>
</evidence>
<name>A0ABP0GZD8_CLALP</name>
<dbReference type="SMART" id="SM00242">
    <property type="entry name" value="MYSc"/>
    <property type="match status" value="1"/>
</dbReference>
<evidence type="ECO:0000313" key="14">
    <source>
        <dbReference type="Proteomes" id="UP001642483"/>
    </source>
</evidence>
<dbReference type="CDD" id="cd01377">
    <property type="entry name" value="MYSc_class_II"/>
    <property type="match status" value="1"/>
</dbReference>
<keyword evidence="2 8" id="KW-0547">Nucleotide-binding</keyword>
<dbReference type="Gene3D" id="1.20.5.370">
    <property type="match status" value="5"/>
</dbReference>
<keyword evidence="5 8" id="KW-0518">Myosin</keyword>
<protein>
    <recommendedName>
        <fullName evidence="15">Myosin heavy chain</fullName>
    </recommendedName>
</protein>
<feature type="region of interest" description="Actin-binding" evidence="8">
    <location>
        <begin position="665"/>
        <end position="687"/>
    </location>
</feature>
<dbReference type="PRINTS" id="PR00193">
    <property type="entry name" value="MYOSINHEAVY"/>
</dbReference>
<dbReference type="InterPro" id="IPR002928">
    <property type="entry name" value="Myosin_tail"/>
</dbReference>
<dbReference type="Gene3D" id="1.20.5.4820">
    <property type="match status" value="1"/>
</dbReference>
<feature type="domain" description="Myosin motor" evidence="11">
    <location>
        <begin position="88"/>
        <end position="788"/>
    </location>
</feature>
<dbReference type="SUPFAM" id="SSF52540">
    <property type="entry name" value="P-loop containing nucleoside triphosphate hydrolases"/>
    <property type="match status" value="1"/>
</dbReference>
<dbReference type="PROSITE" id="PS51844">
    <property type="entry name" value="SH3_LIKE"/>
    <property type="match status" value="1"/>
</dbReference>
<feature type="domain" description="Myosin N-terminal SH3-like" evidence="12">
    <location>
        <begin position="32"/>
        <end position="84"/>
    </location>
</feature>
<feature type="compositionally biased region" description="Basic and acidic residues" evidence="10">
    <location>
        <begin position="998"/>
        <end position="1010"/>
    </location>
</feature>
<dbReference type="PROSITE" id="PS51456">
    <property type="entry name" value="MYOSIN_MOTOR"/>
    <property type="match status" value="1"/>
</dbReference>
<dbReference type="Proteomes" id="UP001642483">
    <property type="component" value="Unassembled WGS sequence"/>
</dbReference>
<dbReference type="Gene3D" id="1.20.5.340">
    <property type="match status" value="4"/>
</dbReference>
<dbReference type="Gene3D" id="1.20.58.530">
    <property type="match status" value="1"/>
</dbReference>
<feature type="coiled-coil region" evidence="9">
    <location>
        <begin position="1203"/>
        <end position="1434"/>
    </location>
</feature>
<dbReference type="PROSITE" id="PS50096">
    <property type="entry name" value="IQ"/>
    <property type="match status" value="1"/>
</dbReference>
<dbReference type="InterPro" id="IPR008989">
    <property type="entry name" value="Myosin_S1_N"/>
</dbReference>
<reference evidence="13 14" key="1">
    <citation type="submission" date="2024-02" db="EMBL/GenBank/DDBJ databases">
        <authorList>
            <person name="Daric V."/>
            <person name="Darras S."/>
        </authorList>
    </citation>
    <scope>NUCLEOTIDE SEQUENCE [LARGE SCALE GENOMIC DNA]</scope>
</reference>